<evidence type="ECO:0000259" key="1">
    <source>
        <dbReference type="PROSITE" id="PS50011"/>
    </source>
</evidence>
<dbReference type="InterPro" id="IPR001245">
    <property type="entry name" value="Ser-Thr/Tyr_kinase_cat_dom"/>
</dbReference>
<dbReference type="EMBL" id="BLAL01000278">
    <property type="protein sequence ID" value="GES99297.1"/>
    <property type="molecule type" value="Genomic_DNA"/>
</dbReference>
<dbReference type="SUPFAM" id="SSF56112">
    <property type="entry name" value="Protein kinase-like (PK-like)"/>
    <property type="match status" value="1"/>
</dbReference>
<comment type="caution">
    <text evidence="2">The sequence shown here is derived from an EMBL/GenBank/DDBJ whole genome shotgun (WGS) entry which is preliminary data.</text>
</comment>
<keyword evidence="2" id="KW-0808">Transferase</keyword>
<sequence>MAYNNNNNNKALSNVKESKAYDSCKFGKSENEILDKFILERRLKWIPYNQFKNVEYLDKGGFGTIYKAIWLQSSEDSEDDEERKVALKCLNNLNENNLNENLDKFLNEWDCHEKCLSSTNIIYLHGFTKNPDTLDYMGSQACYTSRLLDFTSIKVNEILESKCLDHTVDNKSNEKLDEIAESECLEYIVDNIKSLDIKTEKN</sequence>
<dbReference type="PROSITE" id="PS50011">
    <property type="entry name" value="PROTEIN_KINASE_DOM"/>
    <property type="match status" value="1"/>
</dbReference>
<name>A0A8H3M248_9GLOM</name>
<gene>
    <name evidence="2" type="ORF">RCL2_002580700</name>
</gene>
<dbReference type="InterPro" id="IPR011009">
    <property type="entry name" value="Kinase-like_dom_sf"/>
</dbReference>
<evidence type="ECO:0000313" key="3">
    <source>
        <dbReference type="Proteomes" id="UP000615446"/>
    </source>
</evidence>
<accession>A0A8H3M248</accession>
<dbReference type="Gene3D" id="1.10.510.10">
    <property type="entry name" value="Transferase(Phosphotransferase) domain 1"/>
    <property type="match status" value="1"/>
</dbReference>
<dbReference type="GO" id="GO:0004672">
    <property type="term" value="F:protein kinase activity"/>
    <property type="evidence" value="ECO:0007669"/>
    <property type="project" value="InterPro"/>
</dbReference>
<keyword evidence="2" id="KW-0418">Kinase</keyword>
<dbReference type="AlphaFoldDB" id="A0A8H3M248"/>
<protein>
    <submittedName>
        <fullName evidence="2">Kinase-like domain-containing protein</fullName>
    </submittedName>
</protein>
<dbReference type="Pfam" id="PF07714">
    <property type="entry name" value="PK_Tyr_Ser-Thr"/>
    <property type="match status" value="1"/>
</dbReference>
<dbReference type="GO" id="GO:0005524">
    <property type="term" value="F:ATP binding"/>
    <property type="evidence" value="ECO:0007669"/>
    <property type="project" value="InterPro"/>
</dbReference>
<evidence type="ECO:0000313" key="2">
    <source>
        <dbReference type="EMBL" id="GES99297.1"/>
    </source>
</evidence>
<dbReference type="OrthoDB" id="544350at2759"/>
<reference evidence="2" key="1">
    <citation type="submission" date="2019-10" db="EMBL/GenBank/DDBJ databases">
        <title>Conservation and host-specific expression of non-tandemly repeated heterogenous ribosome RNA gene in arbuscular mycorrhizal fungi.</title>
        <authorList>
            <person name="Maeda T."/>
            <person name="Kobayashi Y."/>
            <person name="Nakagawa T."/>
            <person name="Ezawa T."/>
            <person name="Yamaguchi K."/>
            <person name="Bino T."/>
            <person name="Nishimoto Y."/>
            <person name="Shigenobu S."/>
            <person name="Kawaguchi M."/>
        </authorList>
    </citation>
    <scope>NUCLEOTIDE SEQUENCE</scope>
    <source>
        <strain evidence="2">HR1</strain>
    </source>
</reference>
<organism evidence="2 3">
    <name type="scientific">Rhizophagus clarus</name>
    <dbReference type="NCBI Taxonomy" id="94130"/>
    <lineage>
        <taxon>Eukaryota</taxon>
        <taxon>Fungi</taxon>
        <taxon>Fungi incertae sedis</taxon>
        <taxon>Mucoromycota</taxon>
        <taxon>Glomeromycotina</taxon>
        <taxon>Glomeromycetes</taxon>
        <taxon>Glomerales</taxon>
        <taxon>Glomeraceae</taxon>
        <taxon>Rhizophagus</taxon>
    </lineage>
</organism>
<feature type="domain" description="Protein kinase" evidence="1">
    <location>
        <begin position="51"/>
        <end position="202"/>
    </location>
</feature>
<dbReference type="InterPro" id="IPR000719">
    <property type="entry name" value="Prot_kinase_dom"/>
</dbReference>
<proteinExistence type="predicted"/>
<dbReference type="Proteomes" id="UP000615446">
    <property type="component" value="Unassembled WGS sequence"/>
</dbReference>